<feature type="compositionally biased region" description="Polar residues" evidence="2">
    <location>
        <begin position="84"/>
        <end position="94"/>
    </location>
</feature>
<feature type="region of interest" description="Disordered" evidence="2">
    <location>
        <begin position="782"/>
        <end position="803"/>
    </location>
</feature>
<dbReference type="EMBL" id="JAQQBR010000001">
    <property type="protein sequence ID" value="KAK0182977.1"/>
    <property type="molecule type" value="Genomic_DNA"/>
</dbReference>
<feature type="compositionally biased region" description="Basic residues" evidence="2">
    <location>
        <begin position="782"/>
        <end position="792"/>
    </location>
</feature>
<gene>
    <name evidence="3" type="ORF">PV327_001056</name>
</gene>
<comment type="caution">
    <text evidence="3">The sequence shown here is derived from an EMBL/GenBank/DDBJ whole genome shotgun (WGS) entry which is preliminary data.</text>
</comment>
<accession>A0AA39G7I1</accession>
<evidence type="ECO:0000256" key="1">
    <source>
        <dbReference type="SAM" id="Coils"/>
    </source>
</evidence>
<sequence>MTTVNKSNNESNVKANDEEQIHQRATRSASHGRPPSASGIRSKIPMNINHSRPTSSAANAQITPCTQDDSTNSILPGTRRSTRSHNSALSNSKGQVIAPGGMQKRWLETQFKREKKRYLTMRKELDEKQKSAQQVYDNMTQLREKLMADGGTDPGKIEEIKIIFDQTNKQSGDQNKCRGSGELCFVINSTINEEFISKIENELKNYPKDCPIICEDVLKKHSEALKWMENFGKSNEKFSKEINQHVDKYKKDMEASNVQLDNGKKLLDEFNMALVKKMMIMWSEIDALRLRIKHLESMSGDTVNELRVKVNAEADKFNQLMEKKAAVDSELTKSKATIHALEIRIDADETKMTQLQSHLKNLESQLKQKDVNFEHSTRDLHKSLKHSEETIVNLETQKDNLETRLKEMKDKLEREKKRRMEKSPRVHEMTKRSTEDDIEGDKDTKKKVGDLETLVEVLREEVAVNKKLIVKLQDEKSTSEIQLKDQLANEQARATKLMENYEQLKKEHESMQQKTKTRDTQMLALCYNDYDTKNVKAELGSIELVQLTENLRQEIAELKRKNKDLEGQLQQQMKNLEIKNHMITYLKENPDIHQMDKEMDSKTEVLKEVYSTLETKQMQLTHLENVLKQMEDQETRNQEQRTRYERRIAQLEYDAQIRKSKDCRYVLDLSVPQSSSKQQNELAKVLELEKKYQRLKQESWQMGYIYNKIMEPTIKSVRSRDIVQHSHGSYRDREYAGRSYVEPSYANIDCYVHQSVDNNCSRELGGGRENPNSRHKIRCWSRSSQRMRRKMPSKGEPITRIQE</sequence>
<evidence type="ECO:0000313" key="4">
    <source>
        <dbReference type="Proteomes" id="UP001168972"/>
    </source>
</evidence>
<evidence type="ECO:0000256" key="2">
    <source>
        <dbReference type="SAM" id="MobiDB-lite"/>
    </source>
</evidence>
<name>A0AA39G7I1_MICHY</name>
<feature type="region of interest" description="Disordered" evidence="2">
    <location>
        <begin position="1"/>
        <end position="96"/>
    </location>
</feature>
<feature type="compositionally biased region" description="Polar residues" evidence="2">
    <location>
        <begin position="1"/>
        <end position="14"/>
    </location>
</feature>
<keyword evidence="4" id="KW-1185">Reference proteome</keyword>
<evidence type="ECO:0000313" key="3">
    <source>
        <dbReference type="EMBL" id="KAK0182977.1"/>
    </source>
</evidence>
<feature type="coiled-coil region" evidence="1">
    <location>
        <begin position="455"/>
        <end position="575"/>
    </location>
</feature>
<proteinExistence type="predicted"/>
<protein>
    <submittedName>
        <fullName evidence="3">Uncharacterized protein</fullName>
    </submittedName>
</protein>
<reference evidence="3" key="1">
    <citation type="journal article" date="2023" name="bioRxiv">
        <title>Scaffold-level genome assemblies of two parasitoid biocontrol wasps reveal the parthenogenesis mechanism and an associated novel virus.</title>
        <authorList>
            <person name="Inwood S."/>
            <person name="Skelly J."/>
            <person name="Guhlin J."/>
            <person name="Harrop T."/>
            <person name="Goldson S."/>
            <person name="Dearden P."/>
        </authorList>
    </citation>
    <scope>NUCLEOTIDE SEQUENCE</scope>
    <source>
        <strain evidence="3">Lincoln</strain>
        <tissue evidence="3">Whole body</tissue>
    </source>
</reference>
<feature type="region of interest" description="Disordered" evidence="2">
    <location>
        <begin position="411"/>
        <end position="442"/>
    </location>
</feature>
<feature type="compositionally biased region" description="Polar residues" evidence="2">
    <location>
        <begin position="48"/>
        <end position="75"/>
    </location>
</feature>
<organism evidence="3 4">
    <name type="scientific">Microctonus hyperodae</name>
    <name type="common">Parasitoid wasp</name>
    <dbReference type="NCBI Taxonomy" id="165561"/>
    <lineage>
        <taxon>Eukaryota</taxon>
        <taxon>Metazoa</taxon>
        <taxon>Ecdysozoa</taxon>
        <taxon>Arthropoda</taxon>
        <taxon>Hexapoda</taxon>
        <taxon>Insecta</taxon>
        <taxon>Pterygota</taxon>
        <taxon>Neoptera</taxon>
        <taxon>Endopterygota</taxon>
        <taxon>Hymenoptera</taxon>
        <taxon>Apocrita</taxon>
        <taxon>Ichneumonoidea</taxon>
        <taxon>Braconidae</taxon>
        <taxon>Euphorinae</taxon>
        <taxon>Microctonus</taxon>
    </lineage>
</organism>
<feature type="compositionally biased region" description="Basic and acidic residues" evidence="2">
    <location>
        <begin position="421"/>
        <end position="442"/>
    </location>
</feature>
<dbReference type="AlphaFoldDB" id="A0AA39G7I1"/>
<keyword evidence="1" id="KW-0175">Coiled coil</keyword>
<feature type="coiled-coil region" evidence="1">
    <location>
        <begin position="613"/>
        <end position="647"/>
    </location>
</feature>
<reference evidence="3" key="2">
    <citation type="submission" date="2023-03" db="EMBL/GenBank/DDBJ databases">
        <authorList>
            <person name="Inwood S.N."/>
            <person name="Skelly J.G."/>
            <person name="Guhlin J."/>
            <person name="Harrop T.W.R."/>
            <person name="Goldson S.G."/>
            <person name="Dearden P.K."/>
        </authorList>
    </citation>
    <scope>NUCLEOTIDE SEQUENCE</scope>
    <source>
        <strain evidence="3">Lincoln</strain>
        <tissue evidence="3">Whole body</tissue>
    </source>
</reference>
<dbReference type="Proteomes" id="UP001168972">
    <property type="component" value="Unassembled WGS sequence"/>
</dbReference>